<dbReference type="OrthoDB" id="7065657at2"/>
<comment type="similarity">
    <text evidence="1">Belongs to the SorC transcriptional regulatory family.</text>
</comment>
<evidence type="ECO:0000256" key="4">
    <source>
        <dbReference type="ARBA" id="ARBA00023163"/>
    </source>
</evidence>
<dbReference type="RefSeq" id="WP_024905657.1">
    <property type="nucleotide sequence ID" value="NZ_CADFGU010000017.1"/>
</dbReference>
<dbReference type="AlphaFoldDB" id="A0A0F5JUZ6"/>
<gene>
    <name evidence="6" type="ORF">WM40_22815</name>
</gene>
<feature type="domain" description="Sugar-binding" evidence="5">
    <location>
        <begin position="60"/>
        <end position="314"/>
    </location>
</feature>
<dbReference type="InterPro" id="IPR007324">
    <property type="entry name" value="Sugar-bd_dom_put"/>
</dbReference>
<dbReference type="Pfam" id="PF04198">
    <property type="entry name" value="Sugar-bind"/>
    <property type="match status" value="1"/>
</dbReference>
<dbReference type="SUPFAM" id="SSF100950">
    <property type="entry name" value="NagB/RpiA/CoA transferase-like"/>
    <property type="match status" value="1"/>
</dbReference>
<comment type="caution">
    <text evidence="6">The sequence shown here is derived from an EMBL/GenBank/DDBJ whole genome shotgun (WGS) entry which is preliminary data.</text>
</comment>
<evidence type="ECO:0000256" key="2">
    <source>
        <dbReference type="ARBA" id="ARBA00023015"/>
    </source>
</evidence>
<protein>
    <submittedName>
        <fullName evidence="6">DeoR faimly transcriptional regulator</fullName>
    </submittedName>
</protein>
<keyword evidence="7" id="KW-1185">Reference proteome</keyword>
<dbReference type="Proteomes" id="UP000033618">
    <property type="component" value="Unassembled WGS sequence"/>
</dbReference>
<keyword evidence="4" id="KW-0804">Transcription</keyword>
<dbReference type="Gene3D" id="1.10.10.10">
    <property type="entry name" value="Winged helix-like DNA-binding domain superfamily/Winged helix DNA-binding domain"/>
    <property type="match status" value="1"/>
</dbReference>
<evidence type="ECO:0000313" key="7">
    <source>
        <dbReference type="Proteomes" id="UP000033618"/>
    </source>
</evidence>
<organism evidence="6 7">
    <name type="scientific">Robbsia andropogonis</name>
    <dbReference type="NCBI Taxonomy" id="28092"/>
    <lineage>
        <taxon>Bacteria</taxon>
        <taxon>Pseudomonadati</taxon>
        <taxon>Pseudomonadota</taxon>
        <taxon>Betaproteobacteria</taxon>
        <taxon>Burkholderiales</taxon>
        <taxon>Burkholderiaceae</taxon>
        <taxon>Robbsia</taxon>
    </lineage>
</organism>
<evidence type="ECO:0000259" key="5">
    <source>
        <dbReference type="Pfam" id="PF04198"/>
    </source>
</evidence>
<dbReference type="Gene3D" id="3.40.50.1360">
    <property type="match status" value="1"/>
</dbReference>
<evidence type="ECO:0000313" key="6">
    <source>
        <dbReference type="EMBL" id="KKB61495.1"/>
    </source>
</evidence>
<dbReference type="InterPro" id="IPR037171">
    <property type="entry name" value="NagB/RpiA_transferase-like"/>
</dbReference>
<dbReference type="PANTHER" id="PTHR34294:SF1">
    <property type="entry name" value="TRANSCRIPTIONAL REGULATOR LSRR"/>
    <property type="match status" value="1"/>
</dbReference>
<dbReference type="InterPro" id="IPR051054">
    <property type="entry name" value="SorC_transcr_regulators"/>
</dbReference>
<name>A0A0F5JUZ6_9BURK</name>
<dbReference type="PATRIC" id="fig|28092.6.peg.5368"/>
<proteinExistence type="inferred from homology"/>
<accession>A0A0F5JUZ6</accession>
<dbReference type="InterPro" id="IPR036388">
    <property type="entry name" value="WH-like_DNA-bd_sf"/>
</dbReference>
<dbReference type="STRING" id="28092.WM40_22815"/>
<dbReference type="GO" id="GO:0030246">
    <property type="term" value="F:carbohydrate binding"/>
    <property type="evidence" value="ECO:0007669"/>
    <property type="project" value="InterPro"/>
</dbReference>
<dbReference type="PANTHER" id="PTHR34294">
    <property type="entry name" value="TRANSCRIPTIONAL REGULATOR-RELATED"/>
    <property type="match status" value="1"/>
</dbReference>
<keyword evidence="3" id="KW-0238">DNA-binding</keyword>
<dbReference type="GO" id="GO:0003677">
    <property type="term" value="F:DNA binding"/>
    <property type="evidence" value="ECO:0007669"/>
    <property type="project" value="UniProtKB-KW"/>
</dbReference>
<evidence type="ECO:0000256" key="3">
    <source>
        <dbReference type="ARBA" id="ARBA00023125"/>
    </source>
</evidence>
<keyword evidence="2" id="KW-0805">Transcription regulation</keyword>
<reference evidence="6 7" key="1">
    <citation type="submission" date="2015-03" db="EMBL/GenBank/DDBJ databases">
        <title>Draft Genome Sequence of Burkholderia andropogonis type strain ICMP2807, isolated from Sorghum bicolor.</title>
        <authorList>
            <person name="Lopes-Santos L."/>
            <person name="Castro D.B."/>
            <person name="Ottoboni L.M."/>
            <person name="Park D."/>
            <person name="Weirc B.S."/>
            <person name="Destefano S.A."/>
        </authorList>
    </citation>
    <scope>NUCLEOTIDE SEQUENCE [LARGE SCALE GENOMIC DNA]</scope>
    <source>
        <strain evidence="6 7">ICMP2807</strain>
    </source>
</reference>
<sequence length="318" mass="34032">MSKSLEKLDLAARAAWLYFVAGKTQHQVADTLRVSRPVAQRLIALATDKNLVRVRVTHRTASCLALAEQLSARFGLTLCEVVPFDDDNDEDLKKKIAVTSAAVFERYLSSEAPIVVSVSSGRTLKAAAAELSGLSRPAHRLVSMVGTIARDGSSNPYDVATLISERLGCKRFLMPAPLMADSEEEAQHWCNHRLYQVVEQLSANADVAFVGIGHIGPDCPQEADGFITRDEVHDLTARGAVGELLGRSIDADGRIVEAPAQRRLTSLTLQSPPSVPTIGFAGGQLKHAAVAAALRGAWLTGLVTDERCAAAVLEMTAA</sequence>
<evidence type="ECO:0000256" key="1">
    <source>
        <dbReference type="ARBA" id="ARBA00010466"/>
    </source>
</evidence>
<dbReference type="EMBL" id="LAQU01000040">
    <property type="protein sequence ID" value="KKB61495.1"/>
    <property type="molecule type" value="Genomic_DNA"/>
</dbReference>